<name>A0A4R8LMC2_9BURK</name>
<comment type="caution">
    <text evidence="1">The sequence shown here is derived from an EMBL/GenBank/DDBJ whole genome shotgun (WGS) entry which is preliminary data.</text>
</comment>
<dbReference type="Proteomes" id="UP000295509">
    <property type="component" value="Unassembled WGS sequence"/>
</dbReference>
<proteinExistence type="predicted"/>
<organism evidence="1 2">
    <name type="scientific">Paraburkholderia rhizosphaerae</name>
    <dbReference type="NCBI Taxonomy" id="480658"/>
    <lineage>
        <taxon>Bacteria</taxon>
        <taxon>Pseudomonadati</taxon>
        <taxon>Pseudomonadota</taxon>
        <taxon>Betaproteobacteria</taxon>
        <taxon>Burkholderiales</taxon>
        <taxon>Burkholderiaceae</taxon>
        <taxon>Paraburkholderia</taxon>
    </lineage>
</organism>
<protein>
    <submittedName>
        <fullName evidence="1">Uncharacterized protein</fullName>
    </submittedName>
</protein>
<evidence type="ECO:0000313" key="2">
    <source>
        <dbReference type="Proteomes" id="UP000295509"/>
    </source>
</evidence>
<accession>A0A4R8LMC2</accession>
<keyword evidence="2" id="KW-1185">Reference proteome</keyword>
<dbReference type="EMBL" id="SORE01000013">
    <property type="protein sequence ID" value="TDY46491.1"/>
    <property type="molecule type" value="Genomic_DNA"/>
</dbReference>
<evidence type="ECO:0000313" key="1">
    <source>
        <dbReference type="EMBL" id="TDY46491.1"/>
    </source>
</evidence>
<gene>
    <name evidence="1" type="ORF">BX592_113119</name>
</gene>
<dbReference type="AlphaFoldDB" id="A0A4R8LMC2"/>
<reference evidence="1 2" key="1">
    <citation type="submission" date="2019-03" db="EMBL/GenBank/DDBJ databases">
        <title>Genomic Encyclopedia of Type Strains, Phase III (KMG-III): the genomes of soil and plant-associated and newly described type strains.</title>
        <authorList>
            <person name="Whitman W."/>
        </authorList>
    </citation>
    <scope>NUCLEOTIDE SEQUENCE [LARGE SCALE GENOMIC DNA]</scope>
    <source>
        <strain evidence="1 2">LMG 29544</strain>
    </source>
</reference>
<sequence length="66" mass="6922">MPATAAMPGPGRDGAPGFFLQGCLDQDAEPFAPRVREVAANTLQSDVLHQLGIARLAHAHDAEQAD</sequence>